<protein>
    <submittedName>
        <fullName evidence="9">Heme biosynthesis HemY N-terminal domain-containing protein</fullName>
    </submittedName>
</protein>
<dbReference type="InterPro" id="IPR010817">
    <property type="entry name" value="HemY_N"/>
</dbReference>
<evidence type="ECO:0000256" key="6">
    <source>
        <dbReference type="ARBA" id="ARBA00023136"/>
    </source>
</evidence>
<keyword evidence="10" id="KW-1185">Reference proteome</keyword>
<dbReference type="NCBIfam" id="TIGR00540">
    <property type="entry name" value="TPR_hemY_coli"/>
    <property type="match status" value="1"/>
</dbReference>
<dbReference type="RefSeq" id="WP_341397363.1">
    <property type="nucleotide sequence ID" value="NZ_JBBUTI010000001.1"/>
</dbReference>
<evidence type="ECO:0000313" key="10">
    <source>
        <dbReference type="Proteomes" id="UP001379945"/>
    </source>
</evidence>
<evidence type="ECO:0000313" key="9">
    <source>
        <dbReference type="EMBL" id="MEK8045219.1"/>
    </source>
</evidence>
<evidence type="ECO:0000256" key="5">
    <source>
        <dbReference type="ARBA" id="ARBA00022989"/>
    </source>
</evidence>
<evidence type="ECO:0000256" key="3">
    <source>
        <dbReference type="ARBA" id="ARBA00022475"/>
    </source>
</evidence>
<keyword evidence="3" id="KW-1003">Cell membrane</keyword>
<accession>A0ABU9C046</accession>
<dbReference type="Proteomes" id="UP001379945">
    <property type="component" value="Unassembled WGS sequence"/>
</dbReference>
<comment type="caution">
    <text evidence="9">The sequence shown here is derived from an EMBL/GenBank/DDBJ whole genome shotgun (WGS) entry which is preliminary data.</text>
</comment>
<feature type="transmembrane region" description="Helical" evidence="7">
    <location>
        <begin position="41"/>
        <end position="66"/>
    </location>
</feature>
<proteinExistence type="predicted"/>
<keyword evidence="6 7" id="KW-0472">Membrane</keyword>
<evidence type="ECO:0000256" key="7">
    <source>
        <dbReference type="SAM" id="Phobius"/>
    </source>
</evidence>
<evidence type="ECO:0000256" key="2">
    <source>
        <dbReference type="ARBA" id="ARBA00004236"/>
    </source>
</evidence>
<dbReference type="EMBL" id="JBBUTI010000001">
    <property type="protein sequence ID" value="MEK8045219.1"/>
    <property type="molecule type" value="Genomic_DNA"/>
</dbReference>
<comment type="subcellular location">
    <subcellularLocation>
        <location evidence="2">Cell membrane</location>
    </subcellularLocation>
    <subcellularLocation>
        <location evidence="1">Membrane</location>
        <topology evidence="1">Multi-pass membrane protein</topology>
    </subcellularLocation>
</comment>
<gene>
    <name evidence="9" type="ORF">AACH00_02520</name>
</gene>
<feature type="domain" description="HemY N-terminal" evidence="8">
    <location>
        <begin position="28"/>
        <end position="120"/>
    </location>
</feature>
<keyword evidence="5 7" id="KW-1133">Transmembrane helix</keyword>
<evidence type="ECO:0000259" key="8">
    <source>
        <dbReference type="Pfam" id="PF07219"/>
    </source>
</evidence>
<evidence type="ECO:0000256" key="4">
    <source>
        <dbReference type="ARBA" id="ARBA00022692"/>
    </source>
</evidence>
<keyword evidence="4 7" id="KW-0812">Transmembrane</keyword>
<dbReference type="InterPro" id="IPR005254">
    <property type="entry name" value="Heme_biosyn_assoc_TPR_pro"/>
</dbReference>
<name>A0ABU9C046_9BURK</name>
<organism evidence="9 10">
    <name type="scientific">Ideonella margarita</name>
    <dbReference type="NCBI Taxonomy" id="2984191"/>
    <lineage>
        <taxon>Bacteria</taxon>
        <taxon>Pseudomonadati</taxon>
        <taxon>Pseudomonadota</taxon>
        <taxon>Betaproteobacteria</taxon>
        <taxon>Burkholderiales</taxon>
        <taxon>Sphaerotilaceae</taxon>
        <taxon>Ideonella</taxon>
    </lineage>
</organism>
<evidence type="ECO:0000256" key="1">
    <source>
        <dbReference type="ARBA" id="ARBA00004141"/>
    </source>
</evidence>
<sequence>MRSVVWLILVFVGAVVAATVLGRNDALVSFFYGSTRLDMSLNLFLISLLALVFLLFSGLQAINALLSLPVRAREWRALKRERAAHAALREALAELLAARYARAQRAAERALLLQAEAEVLHDDLQFTALAQLIAANGLHRLQDRRGRDDRLQLALALAQSRKSTGPSVAEGALLLSAEWALDDRDATRAMRELQALPAGVGRRTQALRLRLQATRQLRQPLEALQTARLLAKHQAFSPMAAQSLLRSLAIEALNDAHDDQQLQQVWERLDNGVRRDAFVVARAARRAQALGNVALGRQWLQPLWEQIGRSEADERLQLAMALVDCAPGLGSDWLPRIEAALAQFGHEPALVAAAAMAFADRQLWGKARRPLEQTASAASLPAAVRRQALRCLAGLAREEGHEDRAAAYDQRAAMID</sequence>
<reference evidence="9 10" key="1">
    <citation type="submission" date="2024-04" db="EMBL/GenBank/DDBJ databases">
        <title>Novel species of the genus Ideonella isolated from streams.</title>
        <authorList>
            <person name="Lu H."/>
        </authorList>
    </citation>
    <scope>NUCLEOTIDE SEQUENCE [LARGE SCALE GENOMIC DNA]</scope>
    <source>
        <strain evidence="9 10">LYT19W</strain>
    </source>
</reference>
<dbReference type="Pfam" id="PF07219">
    <property type="entry name" value="HemY_N"/>
    <property type="match status" value="1"/>
</dbReference>